<feature type="transmembrane region" description="Helical" evidence="5">
    <location>
        <begin position="158"/>
        <end position="177"/>
    </location>
</feature>
<evidence type="ECO:0000256" key="1">
    <source>
        <dbReference type="ARBA" id="ARBA00004141"/>
    </source>
</evidence>
<feature type="transmembrane region" description="Helical" evidence="5">
    <location>
        <begin position="189"/>
        <end position="210"/>
    </location>
</feature>
<feature type="transmembrane region" description="Helical" evidence="5">
    <location>
        <begin position="133"/>
        <end position="152"/>
    </location>
</feature>
<gene>
    <name evidence="7" type="ORF">ACFQ4G_09055</name>
</gene>
<dbReference type="Pfam" id="PF00892">
    <property type="entry name" value="EamA"/>
    <property type="match status" value="2"/>
</dbReference>
<dbReference type="InterPro" id="IPR050638">
    <property type="entry name" value="AA-Vitamin_Transporters"/>
</dbReference>
<accession>A0ABW3WX02</accession>
<keyword evidence="2 5" id="KW-0812">Transmembrane</keyword>
<feature type="transmembrane region" description="Helical" evidence="5">
    <location>
        <begin position="74"/>
        <end position="93"/>
    </location>
</feature>
<dbReference type="PANTHER" id="PTHR32322:SF9">
    <property type="entry name" value="AMINO-ACID METABOLITE EFFLUX PUMP-RELATED"/>
    <property type="match status" value="1"/>
</dbReference>
<keyword evidence="8" id="KW-1185">Reference proteome</keyword>
<feature type="transmembrane region" description="Helical" evidence="5">
    <location>
        <begin position="44"/>
        <end position="62"/>
    </location>
</feature>
<feature type="transmembrane region" description="Helical" evidence="5">
    <location>
        <begin position="14"/>
        <end position="38"/>
    </location>
</feature>
<keyword evidence="3 5" id="KW-1133">Transmembrane helix</keyword>
<name>A0ABW3WX02_9HYPH</name>
<feature type="domain" description="EamA" evidence="6">
    <location>
        <begin position="161"/>
        <end position="296"/>
    </location>
</feature>
<feature type="transmembrane region" description="Helical" evidence="5">
    <location>
        <begin position="254"/>
        <end position="272"/>
    </location>
</feature>
<organism evidence="7 8">
    <name type="scientific">Methylobacterium marchantiae</name>
    <dbReference type="NCBI Taxonomy" id="600331"/>
    <lineage>
        <taxon>Bacteria</taxon>
        <taxon>Pseudomonadati</taxon>
        <taxon>Pseudomonadota</taxon>
        <taxon>Alphaproteobacteria</taxon>
        <taxon>Hyphomicrobiales</taxon>
        <taxon>Methylobacteriaceae</taxon>
        <taxon>Methylobacterium</taxon>
    </lineage>
</organism>
<evidence type="ECO:0000313" key="7">
    <source>
        <dbReference type="EMBL" id="MFD1301731.1"/>
    </source>
</evidence>
<comment type="subcellular location">
    <subcellularLocation>
        <location evidence="1">Membrane</location>
        <topology evidence="1">Multi-pass membrane protein</topology>
    </subcellularLocation>
</comment>
<reference evidence="8" key="1">
    <citation type="journal article" date="2019" name="Int. J. Syst. Evol. Microbiol.">
        <title>The Global Catalogue of Microorganisms (GCM) 10K type strain sequencing project: providing services to taxonomists for standard genome sequencing and annotation.</title>
        <authorList>
            <consortium name="The Broad Institute Genomics Platform"/>
            <consortium name="The Broad Institute Genome Sequencing Center for Infectious Disease"/>
            <person name="Wu L."/>
            <person name="Ma J."/>
        </authorList>
    </citation>
    <scope>NUCLEOTIDE SEQUENCE [LARGE SCALE GENOMIC DNA]</scope>
    <source>
        <strain evidence="8">CCUG 56108</strain>
    </source>
</reference>
<dbReference type="InterPro" id="IPR000620">
    <property type="entry name" value="EamA_dom"/>
</dbReference>
<feature type="transmembrane region" description="Helical" evidence="5">
    <location>
        <begin position="222"/>
        <end position="242"/>
    </location>
</feature>
<evidence type="ECO:0000256" key="2">
    <source>
        <dbReference type="ARBA" id="ARBA00022692"/>
    </source>
</evidence>
<protein>
    <submittedName>
        <fullName evidence="7">DMT family transporter</fullName>
    </submittedName>
</protein>
<feature type="transmembrane region" description="Helical" evidence="5">
    <location>
        <begin position="278"/>
        <end position="301"/>
    </location>
</feature>
<dbReference type="SUPFAM" id="SSF103481">
    <property type="entry name" value="Multidrug resistance efflux transporter EmrE"/>
    <property type="match status" value="2"/>
</dbReference>
<dbReference type="Proteomes" id="UP001597176">
    <property type="component" value="Unassembled WGS sequence"/>
</dbReference>
<evidence type="ECO:0000256" key="3">
    <source>
        <dbReference type="ARBA" id="ARBA00022989"/>
    </source>
</evidence>
<proteinExistence type="predicted"/>
<dbReference type="InterPro" id="IPR037185">
    <property type="entry name" value="EmrE-like"/>
</dbReference>
<evidence type="ECO:0000256" key="4">
    <source>
        <dbReference type="ARBA" id="ARBA00023136"/>
    </source>
</evidence>
<dbReference type="RefSeq" id="WP_238208069.1">
    <property type="nucleotide sequence ID" value="NZ_JBHTND010000010.1"/>
</dbReference>
<dbReference type="EMBL" id="JBHTND010000010">
    <property type="protein sequence ID" value="MFD1301731.1"/>
    <property type="molecule type" value="Genomic_DNA"/>
</dbReference>
<evidence type="ECO:0000259" key="6">
    <source>
        <dbReference type="Pfam" id="PF00892"/>
    </source>
</evidence>
<evidence type="ECO:0000313" key="8">
    <source>
        <dbReference type="Proteomes" id="UP001597176"/>
    </source>
</evidence>
<feature type="domain" description="EamA" evidence="6">
    <location>
        <begin position="16"/>
        <end position="146"/>
    </location>
</feature>
<keyword evidence="4 5" id="KW-0472">Membrane</keyword>
<comment type="caution">
    <text evidence="7">The sequence shown here is derived from an EMBL/GenBank/DDBJ whole genome shotgun (WGS) entry which is preliminary data.</text>
</comment>
<evidence type="ECO:0000256" key="5">
    <source>
        <dbReference type="SAM" id="Phobius"/>
    </source>
</evidence>
<sequence>MPLPGNRTMSAPEWAMLLGISVLWGGSIFFTSVALSALPPFTLVLLRVGLAALILNAVMPLLSLRMPRAARVWAAFLGIGLLNNVVPFCLIVWGQTHIASGLAAILNATTPLFTVVAAHVFTSDERMTDNRLVGVLIGLGGVAVMVGPAVLAGLGTDLLAQVAVLGAALSYAFAGLFGRRFRRMGVPPLATATGQVTASAFMLLPLVLVADRPWTLPLPGASVSGAVFGIAALSTALAYVLYFRILATAGATNLLLVTFLIPVSAILLGGMVMDERLALQHCIYMALIGCGLAAINGRLWAFSQQQRRIPPKMYRGWDI</sequence>
<feature type="transmembrane region" description="Helical" evidence="5">
    <location>
        <begin position="99"/>
        <end position="121"/>
    </location>
</feature>
<dbReference type="PANTHER" id="PTHR32322">
    <property type="entry name" value="INNER MEMBRANE TRANSPORTER"/>
    <property type="match status" value="1"/>
</dbReference>